<feature type="region of interest" description="Disordered" evidence="1">
    <location>
        <begin position="34"/>
        <end position="150"/>
    </location>
</feature>
<name>A0ABV8YXR3_9ACTN</name>
<evidence type="ECO:0000313" key="2">
    <source>
        <dbReference type="EMBL" id="MFC4469397.1"/>
    </source>
</evidence>
<sequence>MDLLADLPGTGADLVGTERNETLGMGVRIAGAADDVRAAAPGELDGVTADTTGRTGDQDAPAEQRTDAVQGAQRAGARHGNGADGAGVGSLGDGPDHVGVHSAQFGPSASLAEGDDRCAGRGSRAVRRRPLDDPRGVPAEYGPVRRIAQP</sequence>
<dbReference type="EMBL" id="JBHSFG010000061">
    <property type="protein sequence ID" value="MFC4469397.1"/>
    <property type="molecule type" value="Genomic_DNA"/>
</dbReference>
<reference evidence="3" key="1">
    <citation type="journal article" date="2019" name="Int. J. Syst. Evol. Microbiol.">
        <title>The Global Catalogue of Microorganisms (GCM) 10K type strain sequencing project: providing services to taxonomists for standard genome sequencing and annotation.</title>
        <authorList>
            <consortium name="The Broad Institute Genomics Platform"/>
            <consortium name="The Broad Institute Genome Sequencing Center for Infectious Disease"/>
            <person name="Wu L."/>
            <person name="Ma J."/>
        </authorList>
    </citation>
    <scope>NUCLEOTIDE SEQUENCE [LARGE SCALE GENOMIC DNA]</scope>
    <source>
        <strain evidence="3">DT43</strain>
    </source>
</reference>
<evidence type="ECO:0000256" key="1">
    <source>
        <dbReference type="SAM" id="MobiDB-lite"/>
    </source>
</evidence>
<comment type="caution">
    <text evidence="2">The sequence shown here is derived from an EMBL/GenBank/DDBJ whole genome shotgun (WGS) entry which is preliminary data.</text>
</comment>
<evidence type="ECO:0000313" key="3">
    <source>
        <dbReference type="Proteomes" id="UP001596012"/>
    </source>
</evidence>
<organism evidence="2 3">
    <name type="scientific">Streptomyces xiangluensis</name>
    <dbReference type="NCBI Taxonomy" id="2665720"/>
    <lineage>
        <taxon>Bacteria</taxon>
        <taxon>Bacillati</taxon>
        <taxon>Actinomycetota</taxon>
        <taxon>Actinomycetes</taxon>
        <taxon>Kitasatosporales</taxon>
        <taxon>Streptomycetaceae</taxon>
        <taxon>Streptomyces</taxon>
    </lineage>
</organism>
<dbReference type="Proteomes" id="UP001596012">
    <property type="component" value="Unassembled WGS sequence"/>
</dbReference>
<proteinExistence type="predicted"/>
<gene>
    <name evidence="2" type="ORF">ACFPH6_33640</name>
</gene>
<protein>
    <submittedName>
        <fullName evidence="2">Uncharacterized protein</fullName>
    </submittedName>
</protein>
<feature type="compositionally biased region" description="Gly residues" evidence="1">
    <location>
        <begin position="82"/>
        <end position="92"/>
    </location>
</feature>
<keyword evidence="3" id="KW-1185">Reference proteome</keyword>
<dbReference type="RefSeq" id="WP_386348334.1">
    <property type="nucleotide sequence ID" value="NZ_JBHSFG010000061.1"/>
</dbReference>
<accession>A0ABV8YXR3</accession>